<protein>
    <submittedName>
        <fullName evidence="2">Uncharacterized protein</fullName>
    </submittedName>
</protein>
<evidence type="ECO:0000313" key="3">
    <source>
        <dbReference type="Proteomes" id="UP001341840"/>
    </source>
</evidence>
<sequence>MRKSQEGRSVASRVASRLHKQLEKLPRQQGMLRKQPASNSRAATQQRELRRQASSASSVACATIDGAHAPCSRISPKLKARSGIS</sequence>
<dbReference type="Proteomes" id="UP001341840">
    <property type="component" value="Unassembled WGS sequence"/>
</dbReference>
<reference evidence="2 3" key="1">
    <citation type="journal article" date="2023" name="Plants (Basel)">
        <title>Bridging the Gap: Combining Genomics and Transcriptomics Approaches to Understand Stylosanthes scabra, an Orphan Legume from the Brazilian Caatinga.</title>
        <authorList>
            <person name="Ferreira-Neto J.R.C."/>
            <person name="da Silva M.D."/>
            <person name="Binneck E."/>
            <person name="de Melo N.F."/>
            <person name="da Silva R.H."/>
            <person name="de Melo A.L.T.M."/>
            <person name="Pandolfi V."/>
            <person name="Bustamante F.O."/>
            <person name="Brasileiro-Vidal A.C."/>
            <person name="Benko-Iseppon A.M."/>
        </authorList>
    </citation>
    <scope>NUCLEOTIDE SEQUENCE [LARGE SCALE GENOMIC DNA]</scope>
    <source>
        <tissue evidence="2">Leaves</tissue>
    </source>
</reference>
<comment type="caution">
    <text evidence="2">The sequence shown here is derived from an EMBL/GenBank/DDBJ whole genome shotgun (WGS) entry which is preliminary data.</text>
</comment>
<organism evidence="2 3">
    <name type="scientific">Stylosanthes scabra</name>
    <dbReference type="NCBI Taxonomy" id="79078"/>
    <lineage>
        <taxon>Eukaryota</taxon>
        <taxon>Viridiplantae</taxon>
        <taxon>Streptophyta</taxon>
        <taxon>Embryophyta</taxon>
        <taxon>Tracheophyta</taxon>
        <taxon>Spermatophyta</taxon>
        <taxon>Magnoliopsida</taxon>
        <taxon>eudicotyledons</taxon>
        <taxon>Gunneridae</taxon>
        <taxon>Pentapetalae</taxon>
        <taxon>rosids</taxon>
        <taxon>fabids</taxon>
        <taxon>Fabales</taxon>
        <taxon>Fabaceae</taxon>
        <taxon>Papilionoideae</taxon>
        <taxon>50 kb inversion clade</taxon>
        <taxon>dalbergioids sensu lato</taxon>
        <taxon>Dalbergieae</taxon>
        <taxon>Pterocarpus clade</taxon>
        <taxon>Stylosanthes</taxon>
    </lineage>
</organism>
<keyword evidence="3" id="KW-1185">Reference proteome</keyword>
<feature type="compositionally biased region" description="Basic residues" evidence="1">
    <location>
        <begin position="76"/>
        <end position="85"/>
    </location>
</feature>
<name>A0ABU6VPC3_9FABA</name>
<evidence type="ECO:0000256" key="1">
    <source>
        <dbReference type="SAM" id="MobiDB-lite"/>
    </source>
</evidence>
<feature type="region of interest" description="Disordered" evidence="1">
    <location>
        <begin position="1"/>
        <end position="85"/>
    </location>
</feature>
<feature type="non-terminal residue" evidence="2">
    <location>
        <position position="85"/>
    </location>
</feature>
<gene>
    <name evidence="2" type="ORF">PIB30_069865</name>
</gene>
<evidence type="ECO:0000313" key="2">
    <source>
        <dbReference type="EMBL" id="MED6174523.1"/>
    </source>
</evidence>
<proteinExistence type="predicted"/>
<accession>A0ABU6VPC3</accession>
<dbReference type="EMBL" id="JASCZI010151810">
    <property type="protein sequence ID" value="MED6174523.1"/>
    <property type="molecule type" value="Genomic_DNA"/>
</dbReference>
<feature type="compositionally biased region" description="Polar residues" evidence="1">
    <location>
        <begin position="36"/>
        <end position="60"/>
    </location>
</feature>